<feature type="domain" description="C2H2-type" evidence="2">
    <location>
        <begin position="6"/>
        <end position="33"/>
    </location>
</feature>
<dbReference type="InterPro" id="IPR013087">
    <property type="entry name" value="Znf_C2H2_type"/>
</dbReference>
<dbReference type="OrthoDB" id="654211at2759"/>
<protein>
    <recommendedName>
        <fullName evidence="2">C2H2-type domain-containing protein</fullName>
    </recommendedName>
</protein>
<dbReference type="EMBL" id="JAACJM010000030">
    <property type="protein sequence ID" value="KAF5364997.1"/>
    <property type="molecule type" value="Genomic_DNA"/>
</dbReference>
<name>A0A8H5GHD6_9AGAR</name>
<evidence type="ECO:0000313" key="3">
    <source>
        <dbReference type="EMBL" id="KAF5364997.1"/>
    </source>
</evidence>
<dbReference type="Proteomes" id="UP000559256">
    <property type="component" value="Unassembled WGS sequence"/>
</dbReference>
<feature type="domain" description="C2H2-type" evidence="2">
    <location>
        <begin position="74"/>
        <end position="99"/>
    </location>
</feature>
<feature type="domain" description="C2H2-type" evidence="2">
    <location>
        <begin position="41"/>
        <end position="66"/>
    </location>
</feature>
<gene>
    <name evidence="3" type="ORF">D9758_008094</name>
</gene>
<evidence type="ECO:0000256" key="1">
    <source>
        <dbReference type="SAM" id="MobiDB-lite"/>
    </source>
</evidence>
<accession>A0A8H5GHD6</accession>
<evidence type="ECO:0000313" key="4">
    <source>
        <dbReference type="Proteomes" id="UP000559256"/>
    </source>
</evidence>
<evidence type="ECO:0000259" key="2">
    <source>
        <dbReference type="SMART" id="SM00355"/>
    </source>
</evidence>
<feature type="region of interest" description="Disordered" evidence="1">
    <location>
        <begin position="105"/>
        <end position="148"/>
    </location>
</feature>
<sequence length="212" mass="23582">MNEPYYRCPILGCTRPGPFVSERGLNQHYSRNHGGPRPVKVKCPQDSCKFSARSIIEVENHITTVHTRCVLQYYMCPAPKCNFMSTIVADMTAHRRDDHGIKIEAPITTAASPSSSSASSAQSTSMYTHSTSSRVSAGSSTQMNPTYGAPIQIHPPIRTLPSGEVGLLCGDVASGHTDLNRVIWYDFEPEEEGLYRFGYFGLQEQEQRQRHD</sequence>
<reference evidence="3 4" key="1">
    <citation type="journal article" date="2020" name="ISME J.">
        <title>Uncovering the hidden diversity of litter-decomposition mechanisms in mushroom-forming fungi.</title>
        <authorList>
            <person name="Floudas D."/>
            <person name="Bentzer J."/>
            <person name="Ahren D."/>
            <person name="Johansson T."/>
            <person name="Persson P."/>
            <person name="Tunlid A."/>
        </authorList>
    </citation>
    <scope>NUCLEOTIDE SEQUENCE [LARGE SCALE GENOMIC DNA]</scope>
    <source>
        <strain evidence="3 4">CBS 291.85</strain>
    </source>
</reference>
<organism evidence="3 4">
    <name type="scientific">Tetrapyrgos nigripes</name>
    <dbReference type="NCBI Taxonomy" id="182062"/>
    <lineage>
        <taxon>Eukaryota</taxon>
        <taxon>Fungi</taxon>
        <taxon>Dikarya</taxon>
        <taxon>Basidiomycota</taxon>
        <taxon>Agaricomycotina</taxon>
        <taxon>Agaricomycetes</taxon>
        <taxon>Agaricomycetidae</taxon>
        <taxon>Agaricales</taxon>
        <taxon>Marasmiineae</taxon>
        <taxon>Marasmiaceae</taxon>
        <taxon>Tetrapyrgos</taxon>
    </lineage>
</organism>
<keyword evidence="4" id="KW-1185">Reference proteome</keyword>
<feature type="compositionally biased region" description="Low complexity" evidence="1">
    <location>
        <begin position="108"/>
        <end position="141"/>
    </location>
</feature>
<proteinExistence type="predicted"/>
<dbReference type="AlphaFoldDB" id="A0A8H5GHD6"/>
<dbReference type="SMART" id="SM00355">
    <property type="entry name" value="ZnF_C2H2"/>
    <property type="match status" value="3"/>
</dbReference>
<comment type="caution">
    <text evidence="3">The sequence shown here is derived from an EMBL/GenBank/DDBJ whole genome shotgun (WGS) entry which is preliminary data.</text>
</comment>